<dbReference type="InterPro" id="IPR001343">
    <property type="entry name" value="Hemolysn_Ca-bd"/>
</dbReference>
<evidence type="ECO:0000256" key="5">
    <source>
        <dbReference type="ARBA" id="ARBA00022670"/>
    </source>
</evidence>
<dbReference type="InterPro" id="IPR011049">
    <property type="entry name" value="Serralysin-like_metalloprot_C"/>
</dbReference>
<comment type="caution">
    <text evidence="11">The sequence shown here is derived from an EMBL/GenBank/DDBJ whole genome shotgun (WGS) entry which is preliminary data.</text>
</comment>
<evidence type="ECO:0000256" key="8">
    <source>
        <dbReference type="ARBA" id="ARBA00022801"/>
    </source>
</evidence>
<dbReference type="SUPFAM" id="SSF55486">
    <property type="entry name" value="Metalloproteases ('zincins'), catalytic domain"/>
    <property type="match status" value="1"/>
</dbReference>
<evidence type="ECO:0000256" key="6">
    <source>
        <dbReference type="ARBA" id="ARBA00022723"/>
    </source>
</evidence>
<dbReference type="PRINTS" id="PR00313">
    <property type="entry name" value="CABNDNGRPT"/>
</dbReference>
<dbReference type="InterPro" id="IPR050557">
    <property type="entry name" value="RTX_toxin/Mannuronan_C5-epim"/>
</dbReference>
<evidence type="ECO:0000313" key="12">
    <source>
        <dbReference type="Proteomes" id="UP000321085"/>
    </source>
</evidence>
<dbReference type="InterPro" id="IPR001818">
    <property type="entry name" value="Pept_M10_metallopeptidase"/>
</dbReference>
<keyword evidence="7" id="KW-0677">Repeat</keyword>
<feature type="domain" description="Peptidase metallopeptidase" evidence="10">
    <location>
        <begin position="20"/>
        <end position="209"/>
    </location>
</feature>
<keyword evidence="4" id="KW-0964">Secreted</keyword>
<dbReference type="GO" id="GO:0005509">
    <property type="term" value="F:calcium ion binding"/>
    <property type="evidence" value="ECO:0007669"/>
    <property type="project" value="InterPro"/>
</dbReference>
<dbReference type="InterPro" id="IPR034033">
    <property type="entry name" value="Serralysin-like"/>
</dbReference>
<reference evidence="11 12" key="1">
    <citation type="submission" date="2019-07" db="EMBL/GenBank/DDBJ databases">
        <title>Whole genome shotgun sequence of Microvirga aerophila NBRC 106136.</title>
        <authorList>
            <person name="Hosoyama A."/>
            <person name="Uohara A."/>
            <person name="Ohji S."/>
            <person name="Ichikawa N."/>
        </authorList>
    </citation>
    <scope>NUCLEOTIDE SEQUENCE [LARGE SCALE GENOMIC DNA]</scope>
    <source>
        <strain evidence="11 12">NBRC 106136</strain>
    </source>
</reference>
<dbReference type="AlphaFoldDB" id="A0A512BXV8"/>
<dbReference type="OrthoDB" id="223957at2"/>
<dbReference type="GO" id="GO:0004222">
    <property type="term" value="F:metalloendopeptidase activity"/>
    <property type="evidence" value="ECO:0007669"/>
    <property type="project" value="InterPro"/>
</dbReference>
<dbReference type="InterPro" id="IPR024079">
    <property type="entry name" value="MetalloPept_cat_dom_sf"/>
</dbReference>
<evidence type="ECO:0000256" key="3">
    <source>
        <dbReference type="ARBA" id="ARBA00009490"/>
    </source>
</evidence>
<evidence type="ECO:0000313" key="11">
    <source>
        <dbReference type="EMBL" id="GEO16788.1"/>
    </source>
</evidence>
<evidence type="ECO:0000256" key="2">
    <source>
        <dbReference type="ARBA" id="ARBA00004613"/>
    </source>
</evidence>
<evidence type="ECO:0000256" key="7">
    <source>
        <dbReference type="ARBA" id="ARBA00022737"/>
    </source>
</evidence>
<gene>
    <name evidence="11" type="ORF">MAE02_44840</name>
</gene>
<dbReference type="InterPro" id="IPR018511">
    <property type="entry name" value="Hemolysin-typ_Ca-bd_CS"/>
</dbReference>
<name>A0A512BXV8_9HYPH</name>
<dbReference type="GO" id="GO:0005615">
    <property type="term" value="C:extracellular space"/>
    <property type="evidence" value="ECO:0007669"/>
    <property type="project" value="InterPro"/>
</dbReference>
<dbReference type="Pfam" id="PF00353">
    <property type="entry name" value="HemolysinCabind"/>
    <property type="match status" value="3"/>
</dbReference>
<dbReference type="SMART" id="SM00235">
    <property type="entry name" value="ZnMc"/>
    <property type="match status" value="1"/>
</dbReference>
<dbReference type="CDD" id="cd04277">
    <property type="entry name" value="ZnMc_serralysin_like"/>
    <property type="match status" value="1"/>
</dbReference>
<dbReference type="PANTHER" id="PTHR38340:SF1">
    <property type="entry name" value="S-LAYER PROTEIN"/>
    <property type="match status" value="1"/>
</dbReference>
<keyword evidence="9" id="KW-0862">Zinc</keyword>
<dbReference type="InterPro" id="IPR013858">
    <property type="entry name" value="Peptidase_M10B_C"/>
</dbReference>
<dbReference type="Proteomes" id="UP000321085">
    <property type="component" value="Unassembled WGS sequence"/>
</dbReference>
<evidence type="ECO:0000256" key="1">
    <source>
        <dbReference type="ARBA" id="ARBA00001913"/>
    </source>
</evidence>
<dbReference type="PROSITE" id="PS00330">
    <property type="entry name" value="HEMOLYSIN_CALCIUM"/>
    <property type="match status" value="5"/>
</dbReference>
<dbReference type="Gene3D" id="2.150.10.10">
    <property type="entry name" value="Serralysin-like metalloprotease, C-terminal"/>
    <property type="match status" value="4"/>
</dbReference>
<keyword evidence="5" id="KW-0645">Protease</keyword>
<evidence type="ECO:0000259" key="10">
    <source>
        <dbReference type="SMART" id="SM00235"/>
    </source>
</evidence>
<dbReference type="Pfam" id="PF00413">
    <property type="entry name" value="Peptidase_M10"/>
    <property type="match status" value="1"/>
</dbReference>
<keyword evidence="6" id="KW-0479">Metal-binding</keyword>
<protein>
    <submittedName>
        <fullName evidence="11">Serralysin</fullName>
    </submittedName>
</protein>
<dbReference type="GO" id="GO:0006508">
    <property type="term" value="P:proteolysis"/>
    <property type="evidence" value="ECO:0007669"/>
    <property type="project" value="UniProtKB-KW"/>
</dbReference>
<dbReference type="RefSeq" id="WP_114185496.1">
    <property type="nucleotide sequence ID" value="NZ_BJYU01000075.1"/>
</dbReference>
<dbReference type="EMBL" id="BJYU01000075">
    <property type="protein sequence ID" value="GEO16788.1"/>
    <property type="molecule type" value="Genomic_DNA"/>
</dbReference>
<comment type="similarity">
    <text evidence="3">Belongs to the peptidase M10B family.</text>
</comment>
<accession>A0A512BXV8</accession>
<dbReference type="SUPFAM" id="SSF51120">
    <property type="entry name" value="beta-Roll"/>
    <property type="match status" value="3"/>
</dbReference>
<dbReference type="GO" id="GO:0008270">
    <property type="term" value="F:zinc ion binding"/>
    <property type="evidence" value="ECO:0007669"/>
    <property type="project" value="InterPro"/>
</dbReference>
<organism evidence="11 12">
    <name type="scientific">Microvirga aerophila</name>
    <dbReference type="NCBI Taxonomy" id="670291"/>
    <lineage>
        <taxon>Bacteria</taxon>
        <taxon>Pseudomonadati</taxon>
        <taxon>Pseudomonadota</taxon>
        <taxon>Alphaproteobacteria</taxon>
        <taxon>Hyphomicrobiales</taxon>
        <taxon>Methylobacteriaceae</taxon>
        <taxon>Microvirga</taxon>
    </lineage>
</organism>
<keyword evidence="8" id="KW-0378">Hydrolase</keyword>
<proteinExistence type="inferred from homology"/>
<dbReference type="Gene3D" id="3.40.390.10">
    <property type="entry name" value="Collagenase (Catalytic Domain)"/>
    <property type="match status" value="1"/>
</dbReference>
<dbReference type="GO" id="GO:0031012">
    <property type="term" value="C:extracellular matrix"/>
    <property type="evidence" value="ECO:0007669"/>
    <property type="project" value="InterPro"/>
</dbReference>
<dbReference type="PANTHER" id="PTHR38340">
    <property type="entry name" value="S-LAYER PROTEIN"/>
    <property type="match status" value="1"/>
</dbReference>
<evidence type="ECO:0000256" key="4">
    <source>
        <dbReference type="ARBA" id="ARBA00022525"/>
    </source>
</evidence>
<keyword evidence="12" id="KW-1185">Reference proteome</keyword>
<dbReference type="InterPro" id="IPR006026">
    <property type="entry name" value="Peptidase_Metallo"/>
</dbReference>
<comment type="cofactor">
    <cofactor evidence="1">
        <name>Ca(2+)</name>
        <dbReference type="ChEBI" id="CHEBI:29108"/>
    </cofactor>
</comment>
<evidence type="ECO:0000256" key="9">
    <source>
        <dbReference type="ARBA" id="ARBA00022833"/>
    </source>
</evidence>
<comment type="subcellular location">
    <subcellularLocation>
        <location evidence="2">Secreted</location>
    </subcellularLocation>
</comment>
<sequence length="678" mass="70942">MPAIVTYSPTTNPYINGVLGDIKWAGNSFTYSFPTSASFYGASYGEGEQNSAFEALNTAQQVMTRSALKMYASVANLTFVEIGESAAQHGDLRFAMSDLPKTAWAYFPSTRATGGDAWFNNSSRYYDNPLKGNYASLTFIHEIGHALGLEHAHEHFVMPQDRDSVEYTVMSYRSYVGASTTTGYTNETWGYAQSLMMYDIAALQHMYGANYATNGGGTTYSWSPTTGEMFINGVGQGAADANRILMTVWDGGGDDTYDFSQYTTALKVDLRPGEWTITSATQLARLHYNGSKTAVGNIANALLYNNQTQSLIENAVGGSGDDILTGNQTANTLKGGAGADRLDGGAGSDRLDGGLGSDTAVFSGQRSQYSVTYLGDGSLQIVDLRVGAPDGRDIVLNTEWFQFFDATLSFDEVRPGNSNPSVVATPTVVSEPTAGEPSAVNLVGTTGNDTLNGEVGNDVLSGLSGNDVLHGGAGGDQLNGGKGTDSISYAASASSVLADLLSGKGSGGDASGDIYVNVENITGSAQNDALRGNNAANVIKGGDGADTIMGRGGNDTIAGGLGDDKLHGQTGRDVLTGGGGRDTFLFKAISESRGSLRDTIKDFVRGTDHIDLRGIDANTKVSGNQAFTFIGKSAFTGKAGQLTFANGVLSGDVNGDAIADFQVAVSRLKTLSKGDLYL</sequence>
<dbReference type="Pfam" id="PF08548">
    <property type="entry name" value="Peptidase_M10_C"/>
    <property type="match status" value="2"/>
</dbReference>